<evidence type="ECO:0000256" key="2">
    <source>
        <dbReference type="ARBA" id="ARBA00010904"/>
    </source>
</evidence>
<evidence type="ECO:0000256" key="6">
    <source>
        <dbReference type="ARBA" id="ARBA00023136"/>
    </source>
</evidence>
<comment type="subunit">
    <text evidence="7">Component of the mitochondrial contact site and cristae organizing system (MICOS) complex.</text>
</comment>
<dbReference type="Pfam" id="PF09769">
    <property type="entry name" value="ApoO"/>
    <property type="match status" value="1"/>
</dbReference>
<comment type="similarity">
    <text evidence="2">Belongs to the apolipoprotein O/MICOS complex subunit Mic27 family.</text>
</comment>
<name>A0A0D2UP96_CAPO3</name>
<keyword evidence="7" id="KW-0999">Mitochondrion inner membrane</keyword>
<dbReference type="GO" id="GO:0042407">
    <property type="term" value="P:cristae formation"/>
    <property type="evidence" value="ECO:0007669"/>
    <property type="project" value="InterPro"/>
</dbReference>
<keyword evidence="6" id="KW-0472">Membrane</keyword>
<dbReference type="InterPro" id="IPR033182">
    <property type="entry name" value="MIC26/MIC27_animal"/>
</dbReference>
<proteinExistence type="inferred from homology"/>
<protein>
    <recommendedName>
        <fullName evidence="7">MICOS complex subunit</fullName>
    </recommendedName>
</protein>
<feature type="region of interest" description="Disordered" evidence="8">
    <location>
        <begin position="244"/>
        <end position="299"/>
    </location>
</feature>
<evidence type="ECO:0000256" key="9">
    <source>
        <dbReference type="SAM" id="SignalP"/>
    </source>
</evidence>
<dbReference type="AlphaFoldDB" id="A0A0D2UP96"/>
<evidence type="ECO:0000256" key="4">
    <source>
        <dbReference type="ARBA" id="ARBA00022989"/>
    </source>
</evidence>
<feature type="non-terminal residue" evidence="10">
    <location>
        <position position="1"/>
    </location>
</feature>
<dbReference type="RefSeq" id="XP_004343813.1">
    <property type="nucleotide sequence ID" value="XM_004343763.2"/>
</dbReference>
<dbReference type="EMBL" id="KE346372">
    <property type="protein sequence ID" value="KJE96826.1"/>
    <property type="molecule type" value="Genomic_DNA"/>
</dbReference>
<dbReference type="GO" id="GO:0061617">
    <property type="term" value="C:MICOS complex"/>
    <property type="evidence" value="ECO:0007669"/>
    <property type="project" value="UniProtKB-UniRule"/>
</dbReference>
<dbReference type="InterPro" id="IPR019166">
    <property type="entry name" value="MIC26/MIC27"/>
</dbReference>
<accession>A0A0D2UP96</accession>
<feature type="signal peptide" evidence="9">
    <location>
        <begin position="1"/>
        <end position="23"/>
    </location>
</feature>
<sequence>MASQPIILATAASLSAAAALVHSRQPRVHAATKLSIYDEPEQVKTVLVEAEPSMLERHVRAVREFTASILDGINIAGENSVNAIIGASVVANDAITHVPPTQELVPRIVLISGMAAAGSMAARNRGRFLRYASPALMGALSAYGLSVYTAYLATHNNQLPNLQPFSALWKLVPEDSPLKTAPRSVSQSVSSAVASVKNAGSSLSSSAASLSTSASSLSASASALPDKLKAAWPFKSTEEVAAAKPVVVSKAPPSAAAPSTSATAAPAAQPNVDKGQSNDEDRHMYSTRSDRGPDAPTQA</sequence>
<organism evidence="10 11">
    <name type="scientific">Capsaspora owczarzaki (strain ATCC 30864)</name>
    <dbReference type="NCBI Taxonomy" id="595528"/>
    <lineage>
        <taxon>Eukaryota</taxon>
        <taxon>Filasterea</taxon>
        <taxon>Capsaspora</taxon>
    </lineage>
</organism>
<comment type="subcellular location">
    <subcellularLocation>
        <location evidence="7">Mitochondrion inner membrane</location>
    </subcellularLocation>
    <subcellularLocation>
        <location evidence="1">Mitochondrion membrane</location>
    </subcellularLocation>
</comment>
<reference evidence="11" key="1">
    <citation type="submission" date="2011-02" db="EMBL/GenBank/DDBJ databases">
        <title>The Genome Sequence of Capsaspora owczarzaki ATCC 30864.</title>
        <authorList>
            <person name="Russ C."/>
            <person name="Cuomo C."/>
            <person name="Burger G."/>
            <person name="Gray M.W."/>
            <person name="Holland P.W.H."/>
            <person name="King N."/>
            <person name="Lang F.B.F."/>
            <person name="Roger A.J."/>
            <person name="Ruiz-Trillo I."/>
            <person name="Young S.K."/>
            <person name="Zeng Q."/>
            <person name="Gargeya S."/>
            <person name="Alvarado L."/>
            <person name="Berlin A."/>
            <person name="Chapman S.B."/>
            <person name="Chen Z."/>
            <person name="Freedman E."/>
            <person name="Gellesch M."/>
            <person name="Goldberg J."/>
            <person name="Griggs A."/>
            <person name="Gujja S."/>
            <person name="Heilman E."/>
            <person name="Heiman D."/>
            <person name="Howarth C."/>
            <person name="Mehta T."/>
            <person name="Neiman D."/>
            <person name="Pearson M."/>
            <person name="Roberts A."/>
            <person name="Saif S."/>
            <person name="Shea T."/>
            <person name="Shenoy N."/>
            <person name="Sisk P."/>
            <person name="Stolte C."/>
            <person name="Sykes S."/>
            <person name="White J."/>
            <person name="Yandava C."/>
            <person name="Haas B."/>
            <person name="Nusbaum C."/>
            <person name="Birren B."/>
        </authorList>
    </citation>
    <scope>NUCLEOTIDE SEQUENCE</scope>
    <source>
        <strain evidence="11">ATCC 30864</strain>
    </source>
</reference>
<keyword evidence="9" id="KW-0732">Signal</keyword>
<evidence type="ECO:0000313" key="10">
    <source>
        <dbReference type="EMBL" id="KJE96826.1"/>
    </source>
</evidence>
<dbReference type="Proteomes" id="UP000008743">
    <property type="component" value="Unassembled WGS sequence"/>
</dbReference>
<keyword evidence="5 7" id="KW-0496">Mitochondrion</keyword>
<keyword evidence="11" id="KW-1185">Reference proteome</keyword>
<evidence type="ECO:0000256" key="1">
    <source>
        <dbReference type="ARBA" id="ARBA00004325"/>
    </source>
</evidence>
<feature type="compositionally biased region" description="Basic and acidic residues" evidence="8">
    <location>
        <begin position="276"/>
        <end position="293"/>
    </location>
</feature>
<evidence type="ECO:0000313" key="11">
    <source>
        <dbReference type="Proteomes" id="UP000008743"/>
    </source>
</evidence>
<dbReference type="PANTHER" id="PTHR14564">
    <property type="entry name" value="MICOS COMPLEX SUBUNIT MIC26 / MIC27 FAMILY MEMBER"/>
    <property type="match status" value="1"/>
</dbReference>
<evidence type="ECO:0000256" key="8">
    <source>
        <dbReference type="SAM" id="MobiDB-lite"/>
    </source>
</evidence>
<evidence type="ECO:0000256" key="7">
    <source>
        <dbReference type="RuleBase" id="RU363021"/>
    </source>
</evidence>
<keyword evidence="3" id="KW-0812">Transmembrane</keyword>
<evidence type="ECO:0000256" key="5">
    <source>
        <dbReference type="ARBA" id="ARBA00023128"/>
    </source>
</evidence>
<evidence type="ECO:0000256" key="3">
    <source>
        <dbReference type="ARBA" id="ARBA00022692"/>
    </source>
</evidence>
<feature type="compositionally biased region" description="Low complexity" evidence="8">
    <location>
        <begin position="244"/>
        <end position="268"/>
    </location>
</feature>
<gene>
    <name evidence="10" type="ORF">CAOG_007089</name>
</gene>
<feature type="chain" id="PRO_5002265679" description="MICOS complex subunit" evidence="9">
    <location>
        <begin position="24"/>
        <end position="299"/>
    </location>
</feature>
<comment type="function">
    <text evidence="7">Component of the MICOS complex, a large protein complex of the mitochondrial inner membrane that plays crucial roles in the maintenance of crista junctions, inner membrane architecture, and formation of contact sites to the outer membrane.</text>
</comment>
<keyword evidence="4" id="KW-1133">Transmembrane helix</keyword>